<dbReference type="GO" id="GO:0005975">
    <property type="term" value="P:carbohydrate metabolic process"/>
    <property type="evidence" value="ECO:0007669"/>
    <property type="project" value="InterPro"/>
</dbReference>
<dbReference type="SUPFAM" id="SSF88713">
    <property type="entry name" value="Glycoside hydrolase/deacetylase"/>
    <property type="match status" value="1"/>
</dbReference>
<feature type="domain" description="NodB homology" evidence="5">
    <location>
        <begin position="64"/>
        <end position="287"/>
    </location>
</feature>
<evidence type="ECO:0000313" key="7">
    <source>
        <dbReference type="Proteomes" id="UP000246073"/>
    </source>
</evidence>
<dbReference type="GO" id="GO:0016810">
    <property type="term" value="F:hydrolase activity, acting on carbon-nitrogen (but not peptide) bonds"/>
    <property type="evidence" value="ECO:0007669"/>
    <property type="project" value="InterPro"/>
</dbReference>
<dbReference type="InterPro" id="IPR002509">
    <property type="entry name" value="NODB_dom"/>
</dbReference>
<comment type="function">
    <text evidence="1">Is involved in generating a small heat-stable compound (Nod), an acylated oligomer of N-acetylglucosamine, that stimulates mitosis in various plant protoplasts.</text>
</comment>
<evidence type="ECO:0000256" key="1">
    <source>
        <dbReference type="ARBA" id="ARBA00003236"/>
    </source>
</evidence>
<accession>A0A2P9HBD0</accession>
<dbReference type="EMBL" id="OOFM01000001">
    <property type="protein sequence ID" value="SPL61397.1"/>
    <property type="molecule type" value="Genomic_DNA"/>
</dbReference>
<protein>
    <recommendedName>
        <fullName evidence="3">Chitooligosaccharide deacetylase</fullName>
    </recommendedName>
    <alternativeName>
        <fullName evidence="4">Nodulation protein B</fullName>
    </alternativeName>
</protein>
<reference evidence="7" key="1">
    <citation type="submission" date="2017-12" db="EMBL/GenBank/DDBJ databases">
        <authorList>
            <person name="Diaz M."/>
        </authorList>
    </citation>
    <scope>NUCLEOTIDE SEQUENCE [LARGE SCALE GENOMIC DNA]</scope>
    <source>
        <strain evidence="7">FI11154</strain>
    </source>
</reference>
<name>A0A2P9HBD0_9HYPH</name>
<dbReference type="Pfam" id="PF01522">
    <property type="entry name" value="Polysacc_deac_1"/>
    <property type="match status" value="1"/>
</dbReference>
<dbReference type="InterPro" id="IPR011330">
    <property type="entry name" value="Glyco_hydro/deAcase_b/a-brl"/>
</dbReference>
<evidence type="ECO:0000313" key="6">
    <source>
        <dbReference type="EMBL" id="SPL61397.1"/>
    </source>
</evidence>
<dbReference type="InterPro" id="IPR037950">
    <property type="entry name" value="PgdA-like"/>
</dbReference>
<evidence type="ECO:0000259" key="5">
    <source>
        <dbReference type="PROSITE" id="PS51677"/>
    </source>
</evidence>
<evidence type="ECO:0000256" key="4">
    <source>
        <dbReference type="ARBA" id="ARBA00032976"/>
    </source>
</evidence>
<dbReference type="Proteomes" id="UP000246073">
    <property type="component" value="Unassembled WGS sequence"/>
</dbReference>
<sequence length="327" mass="36591">MKAAGLPITRAAGRARSQNGECLLLKLIDNPPQWPNGARCAVCFAFDLDAESLLHLYYPEDSMRRITLSSALRYGPRIAVPRLIRIWEHYGIKQTVYVPGWCVETYPQAVEQLAAAGHEIGHHGWLHERVNALDAGDEATVLKAGIQAIERITGKRPVGYRCPSGAFSPATLDLLIDEGFAYDASLSGDDVPYLIRSDKGALLELPSDHALDDWPQYVNMRDFNHMLPIQSPQQAMQVFRSEFDAAWANGGLWSSVWHPFVSGKPARAQAMVDLIEYMHAKGDVWFATMEEIAAHVQGLVNSGEWKPREEKLPFWQQPVPQIVRPVR</sequence>
<comment type="similarity">
    <text evidence="2">Belongs to the polysaccharide deacetylase family.</text>
</comment>
<evidence type="ECO:0000256" key="3">
    <source>
        <dbReference type="ARBA" id="ARBA00020071"/>
    </source>
</evidence>
<organism evidence="6 7">
    <name type="scientific">Ochrobactrum soli</name>
    <dbReference type="NCBI Taxonomy" id="2448455"/>
    <lineage>
        <taxon>Bacteria</taxon>
        <taxon>Pseudomonadati</taxon>
        <taxon>Pseudomonadota</taxon>
        <taxon>Alphaproteobacteria</taxon>
        <taxon>Hyphomicrobiales</taxon>
        <taxon>Brucellaceae</taxon>
        <taxon>Brucella/Ochrobactrum group</taxon>
        <taxon>Ochrobactrum</taxon>
    </lineage>
</organism>
<evidence type="ECO:0000256" key="2">
    <source>
        <dbReference type="ARBA" id="ARBA00010973"/>
    </source>
</evidence>
<proteinExistence type="inferred from homology"/>
<dbReference type="AlphaFoldDB" id="A0A2P9HBD0"/>
<gene>
    <name evidence="6" type="ORF">OHAE_4189</name>
</gene>
<dbReference type="CDD" id="cd10938">
    <property type="entry name" value="CE4_HpPgdA_like"/>
    <property type="match status" value="1"/>
</dbReference>
<dbReference type="PANTHER" id="PTHR47561:SF1">
    <property type="entry name" value="POLYSACCHARIDE DEACETYLASE FAMILY PROTEIN (AFU_ORTHOLOGUE AFUA_6G05030)"/>
    <property type="match status" value="1"/>
</dbReference>
<dbReference type="Gene3D" id="3.20.20.370">
    <property type="entry name" value="Glycoside hydrolase/deacetylase"/>
    <property type="match status" value="1"/>
</dbReference>
<dbReference type="PANTHER" id="PTHR47561">
    <property type="entry name" value="POLYSACCHARIDE DEACETYLASE FAMILY PROTEIN (AFU_ORTHOLOGUE AFUA_6G05030)"/>
    <property type="match status" value="1"/>
</dbReference>
<dbReference type="PROSITE" id="PS51677">
    <property type="entry name" value="NODB"/>
    <property type="match status" value="1"/>
</dbReference>